<organism evidence="2 3">
    <name type="scientific">Massarina eburnea CBS 473.64</name>
    <dbReference type="NCBI Taxonomy" id="1395130"/>
    <lineage>
        <taxon>Eukaryota</taxon>
        <taxon>Fungi</taxon>
        <taxon>Dikarya</taxon>
        <taxon>Ascomycota</taxon>
        <taxon>Pezizomycotina</taxon>
        <taxon>Dothideomycetes</taxon>
        <taxon>Pleosporomycetidae</taxon>
        <taxon>Pleosporales</taxon>
        <taxon>Massarineae</taxon>
        <taxon>Massarinaceae</taxon>
        <taxon>Massarina</taxon>
    </lineage>
</organism>
<protein>
    <submittedName>
        <fullName evidence="2">Uncharacterized protein</fullName>
    </submittedName>
</protein>
<feature type="region of interest" description="Disordered" evidence="1">
    <location>
        <begin position="1"/>
        <end position="82"/>
    </location>
</feature>
<reference evidence="2" key="1">
    <citation type="journal article" date="2020" name="Stud. Mycol.">
        <title>101 Dothideomycetes genomes: a test case for predicting lifestyles and emergence of pathogens.</title>
        <authorList>
            <person name="Haridas S."/>
            <person name="Albert R."/>
            <person name="Binder M."/>
            <person name="Bloem J."/>
            <person name="Labutti K."/>
            <person name="Salamov A."/>
            <person name="Andreopoulos B."/>
            <person name="Baker S."/>
            <person name="Barry K."/>
            <person name="Bills G."/>
            <person name="Bluhm B."/>
            <person name="Cannon C."/>
            <person name="Castanera R."/>
            <person name="Culley D."/>
            <person name="Daum C."/>
            <person name="Ezra D."/>
            <person name="Gonzalez J."/>
            <person name="Henrissat B."/>
            <person name="Kuo A."/>
            <person name="Liang C."/>
            <person name="Lipzen A."/>
            <person name="Lutzoni F."/>
            <person name="Magnuson J."/>
            <person name="Mondo S."/>
            <person name="Nolan M."/>
            <person name="Ohm R."/>
            <person name="Pangilinan J."/>
            <person name="Park H.-J."/>
            <person name="Ramirez L."/>
            <person name="Alfaro M."/>
            <person name="Sun H."/>
            <person name="Tritt A."/>
            <person name="Yoshinaga Y."/>
            <person name="Zwiers L.-H."/>
            <person name="Turgeon B."/>
            <person name="Goodwin S."/>
            <person name="Spatafora J."/>
            <person name="Crous P."/>
            <person name="Grigoriev I."/>
        </authorList>
    </citation>
    <scope>NUCLEOTIDE SEQUENCE</scope>
    <source>
        <strain evidence="2">CBS 473.64</strain>
    </source>
</reference>
<accession>A0A6A6RR82</accession>
<evidence type="ECO:0000313" key="3">
    <source>
        <dbReference type="Proteomes" id="UP000799753"/>
    </source>
</evidence>
<dbReference type="EMBL" id="MU006793">
    <property type="protein sequence ID" value="KAF2637615.1"/>
    <property type="molecule type" value="Genomic_DNA"/>
</dbReference>
<feature type="compositionally biased region" description="Polar residues" evidence="1">
    <location>
        <begin position="14"/>
        <end position="25"/>
    </location>
</feature>
<evidence type="ECO:0000256" key="1">
    <source>
        <dbReference type="SAM" id="MobiDB-lite"/>
    </source>
</evidence>
<proteinExistence type="predicted"/>
<feature type="compositionally biased region" description="Pro residues" evidence="1">
    <location>
        <begin position="67"/>
        <end position="76"/>
    </location>
</feature>
<keyword evidence="3" id="KW-1185">Reference proteome</keyword>
<sequence>MRYQVYDEPPCPPNTTSSPLGSNLFNLPVRQKPEAPTYPRFSTNSPNPQHCCHGVFQPGHGKIATMSPPPPGPPEPKWISQPPFALADDSRLLYHTSPASNSSRRKAHLPMPPVSALLFLSNQS</sequence>
<evidence type="ECO:0000313" key="2">
    <source>
        <dbReference type="EMBL" id="KAF2637615.1"/>
    </source>
</evidence>
<gene>
    <name evidence="2" type="ORF">P280DRAFT_472306</name>
</gene>
<dbReference type="AlphaFoldDB" id="A0A6A6RR82"/>
<name>A0A6A6RR82_9PLEO</name>
<dbReference type="Proteomes" id="UP000799753">
    <property type="component" value="Unassembled WGS sequence"/>
</dbReference>